<accession>A0A4U3KPW1</accession>
<gene>
    <name evidence="1" type="ORF">FC093_23045</name>
</gene>
<organism evidence="1 2">
    <name type="scientific">Ilyomonas limi</name>
    <dbReference type="NCBI Taxonomy" id="2575867"/>
    <lineage>
        <taxon>Bacteria</taxon>
        <taxon>Pseudomonadati</taxon>
        <taxon>Bacteroidota</taxon>
        <taxon>Chitinophagia</taxon>
        <taxon>Chitinophagales</taxon>
        <taxon>Chitinophagaceae</taxon>
        <taxon>Ilyomonas</taxon>
    </lineage>
</organism>
<dbReference type="AlphaFoldDB" id="A0A4U3KPW1"/>
<dbReference type="RefSeq" id="WP_137264181.1">
    <property type="nucleotide sequence ID" value="NZ_SZQL01000039.1"/>
</dbReference>
<dbReference type="Proteomes" id="UP000305848">
    <property type="component" value="Unassembled WGS sequence"/>
</dbReference>
<sequence length="191" mass="22792">MTDRKDKIKDYDIMLQKHIDKKDFIKINRTFKDREENISGFMLAITRQFILLQVDNEFMLDGYAIIPKDRFDSIRCNNYDKTFKRIYKEEGLLDTQYGFNQSLSLKSWHELFSDLKKLDYHVVIECEDKDDPDFVIGPIKRVTKDKVGVQYYDPTGKLDDKPTTLSYDDITIIKFGDRYSTTFKRHLRKSK</sequence>
<protein>
    <submittedName>
        <fullName evidence="1">Uncharacterized protein</fullName>
    </submittedName>
</protein>
<evidence type="ECO:0000313" key="2">
    <source>
        <dbReference type="Proteomes" id="UP000305848"/>
    </source>
</evidence>
<keyword evidence="2" id="KW-1185">Reference proteome</keyword>
<proteinExistence type="predicted"/>
<reference evidence="1 2" key="1">
    <citation type="submission" date="2019-05" db="EMBL/GenBank/DDBJ databases">
        <title>Panacibacter sp. strain 17mud1-8 Genome sequencing and assembly.</title>
        <authorList>
            <person name="Chhetri G."/>
        </authorList>
    </citation>
    <scope>NUCLEOTIDE SEQUENCE [LARGE SCALE GENOMIC DNA]</scope>
    <source>
        <strain evidence="1 2">17mud1-8</strain>
    </source>
</reference>
<dbReference type="OrthoDB" id="7173027at2"/>
<name>A0A4U3KPW1_9BACT</name>
<evidence type="ECO:0000313" key="1">
    <source>
        <dbReference type="EMBL" id="TKK64222.1"/>
    </source>
</evidence>
<comment type="caution">
    <text evidence="1">The sequence shown here is derived from an EMBL/GenBank/DDBJ whole genome shotgun (WGS) entry which is preliminary data.</text>
</comment>
<dbReference type="EMBL" id="SZQL01000039">
    <property type="protein sequence ID" value="TKK64222.1"/>
    <property type="molecule type" value="Genomic_DNA"/>
</dbReference>